<evidence type="ECO:0000256" key="14">
    <source>
        <dbReference type="ARBA" id="ARBA00025592"/>
    </source>
</evidence>
<dbReference type="SUPFAM" id="SSF51366">
    <property type="entry name" value="Ribulose-phoshate binding barrel"/>
    <property type="match status" value="2"/>
</dbReference>
<feature type="domain" description="Indole-3-glycerol phosphate synthase" evidence="16">
    <location>
        <begin position="42"/>
        <end position="242"/>
    </location>
</feature>
<dbReference type="GO" id="GO:0000162">
    <property type="term" value="P:L-tryptophan biosynthetic process"/>
    <property type="evidence" value="ECO:0007669"/>
    <property type="project" value="UniProtKB-UniRule"/>
</dbReference>
<dbReference type="AlphaFoldDB" id="H9UM36"/>
<dbReference type="RefSeq" id="WP_014456561.1">
    <property type="nucleotide sequence ID" value="NC_017098.1"/>
</dbReference>
<reference evidence="19" key="1">
    <citation type="journal article" date="2013" name="Stand. Genomic Sci.">
        <title>Complete genome sequence of the halophilic bacterium Spirochaeta africana type strain (Z-7692(T)) from the alkaline Lake Magadi in the East African Rift.</title>
        <authorList>
            <person name="Liolos K."/>
            <person name="Abt B."/>
            <person name="Scheuner C."/>
            <person name="Teshima H."/>
            <person name="Held B."/>
            <person name="Lapidus A."/>
            <person name="Nolan M."/>
            <person name="Lucas S."/>
            <person name="Deshpande S."/>
            <person name="Cheng J.F."/>
            <person name="Tapia R."/>
            <person name="Goodwin L.A."/>
            <person name="Pitluck S."/>
            <person name="Pagani I."/>
            <person name="Ivanova N."/>
            <person name="Mavromatis K."/>
            <person name="Mikhailova N."/>
            <person name="Huntemann M."/>
            <person name="Pati A."/>
            <person name="Chen A."/>
            <person name="Palaniappan K."/>
            <person name="Land M."/>
            <person name="Rohde M."/>
            <person name="Tindall B.J."/>
            <person name="Detter J.C."/>
            <person name="Goker M."/>
            <person name="Bristow J."/>
            <person name="Eisen J.A."/>
            <person name="Markowitz V."/>
            <person name="Hugenholtz P."/>
            <person name="Woyke T."/>
            <person name="Klenk H.P."/>
            <person name="Kyrpides N.C."/>
        </authorList>
    </citation>
    <scope>NUCLEOTIDE SEQUENCE</scope>
    <source>
        <strain evidence="19">ATCC 700263 / DSM 8902 / Z-7692</strain>
    </source>
</reference>
<keyword evidence="9 15" id="KW-0822">Tryptophan biosynthesis</keyword>
<dbReference type="Pfam" id="PF00218">
    <property type="entry name" value="IGPS"/>
    <property type="match status" value="1"/>
</dbReference>
<dbReference type="eggNOG" id="COG0135">
    <property type="taxonomic scope" value="Bacteria"/>
</dbReference>
<evidence type="ECO:0000256" key="10">
    <source>
        <dbReference type="ARBA" id="ARBA00023141"/>
    </source>
</evidence>
<dbReference type="STRING" id="889378.Spiaf_2549"/>
<keyword evidence="12" id="KW-0456">Lyase</keyword>
<comment type="pathway">
    <text evidence="4">Amino-acid biosynthesis; L-tryptophan biosynthesis; L-tryptophan from chorismate: step 4/5.</text>
</comment>
<evidence type="ECO:0000256" key="3">
    <source>
        <dbReference type="ARBA" id="ARBA00004664"/>
    </source>
</evidence>
<evidence type="ECO:0000256" key="12">
    <source>
        <dbReference type="ARBA" id="ARBA00023239"/>
    </source>
</evidence>
<dbReference type="CDD" id="cd00405">
    <property type="entry name" value="PRAI"/>
    <property type="match status" value="1"/>
</dbReference>
<dbReference type="HAMAP" id="MF_00135">
    <property type="entry name" value="PRAI"/>
    <property type="match status" value="1"/>
</dbReference>
<dbReference type="PROSITE" id="PS00614">
    <property type="entry name" value="IGPS"/>
    <property type="match status" value="1"/>
</dbReference>
<name>H9UM36_SPIAZ</name>
<dbReference type="eggNOG" id="COG0134">
    <property type="taxonomic scope" value="Bacteria"/>
</dbReference>
<dbReference type="Proteomes" id="UP000007383">
    <property type="component" value="Chromosome"/>
</dbReference>
<dbReference type="InterPro" id="IPR001240">
    <property type="entry name" value="PRAI_dom"/>
</dbReference>
<organism evidence="18 19">
    <name type="scientific">Spirochaeta africana (strain ATCC 700263 / DSM 8902 / Z-7692)</name>
    <dbReference type="NCBI Taxonomy" id="889378"/>
    <lineage>
        <taxon>Bacteria</taxon>
        <taxon>Pseudomonadati</taxon>
        <taxon>Spirochaetota</taxon>
        <taxon>Spirochaetia</taxon>
        <taxon>Spirochaetales</taxon>
        <taxon>Spirochaetaceae</taxon>
        <taxon>Spirochaeta</taxon>
    </lineage>
</organism>
<evidence type="ECO:0000256" key="11">
    <source>
        <dbReference type="ARBA" id="ARBA00023235"/>
    </source>
</evidence>
<evidence type="ECO:0000256" key="13">
    <source>
        <dbReference type="ARBA" id="ARBA00023268"/>
    </source>
</evidence>
<dbReference type="UniPathway" id="UPA00035">
    <property type="reaction ID" value="UER00042"/>
</dbReference>
<dbReference type="PANTHER" id="PTHR22854:SF2">
    <property type="entry name" value="INDOLE-3-GLYCEROL-PHOSPHATE SYNTHASE"/>
    <property type="match status" value="1"/>
</dbReference>
<evidence type="ECO:0000256" key="7">
    <source>
        <dbReference type="ARBA" id="ARBA00022605"/>
    </source>
</evidence>
<dbReference type="KEGG" id="sfc:Spiaf_2549"/>
<evidence type="ECO:0000313" key="19">
    <source>
        <dbReference type="Proteomes" id="UP000007383"/>
    </source>
</evidence>
<evidence type="ECO:0000259" key="16">
    <source>
        <dbReference type="Pfam" id="PF00218"/>
    </source>
</evidence>
<comment type="similarity">
    <text evidence="5">In the N-terminal section; belongs to the TrpC family.</text>
</comment>
<gene>
    <name evidence="15" type="primary">trpF</name>
    <name evidence="18" type="ordered locus">Spiaf_2549</name>
</gene>
<dbReference type="EMBL" id="CP003282">
    <property type="protein sequence ID" value="AFG38579.1"/>
    <property type="molecule type" value="Genomic_DNA"/>
</dbReference>
<evidence type="ECO:0000256" key="5">
    <source>
        <dbReference type="ARBA" id="ARBA00007902"/>
    </source>
</evidence>
<evidence type="ECO:0000256" key="1">
    <source>
        <dbReference type="ARBA" id="ARBA00001164"/>
    </source>
</evidence>
<dbReference type="GO" id="GO:0004425">
    <property type="term" value="F:indole-3-glycerol-phosphate synthase activity"/>
    <property type="evidence" value="ECO:0007669"/>
    <property type="project" value="UniProtKB-EC"/>
</dbReference>
<evidence type="ECO:0000256" key="9">
    <source>
        <dbReference type="ARBA" id="ARBA00022822"/>
    </source>
</evidence>
<dbReference type="InterPro" id="IPR013798">
    <property type="entry name" value="Indole-3-glycerol_P_synth_dom"/>
</dbReference>
<keyword evidence="8" id="KW-0210">Decarboxylase</keyword>
<dbReference type="InterPro" id="IPR011060">
    <property type="entry name" value="RibuloseP-bd_barrel"/>
</dbReference>
<evidence type="ECO:0000313" key="18">
    <source>
        <dbReference type="EMBL" id="AFG38579.1"/>
    </source>
</evidence>
<evidence type="ECO:0000256" key="15">
    <source>
        <dbReference type="HAMAP-Rule" id="MF_00135"/>
    </source>
</evidence>
<comment type="catalytic activity">
    <reaction evidence="2">
        <text>1-(2-carboxyphenylamino)-1-deoxy-D-ribulose 5-phosphate + H(+) = (1S,2R)-1-C-(indol-3-yl)glycerol 3-phosphate + CO2 + H2O</text>
        <dbReference type="Rhea" id="RHEA:23476"/>
        <dbReference type="ChEBI" id="CHEBI:15377"/>
        <dbReference type="ChEBI" id="CHEBI:15378"/>
        <dbReference type="ChEBI" id="CHEBI:16526"/>
        <dbReference type="ChEBI" id="CHEBI:58613"/>
        <dbReference type="ChEBI" id="CHEBI:58866"/>
        <dbReference type="EC" id="4.1.1.48"/>
    </reaction>
</comment>
<dbReference type="PANTHER" id="PTHR22854">
    <property type="entry name" value="TRYPTOPHAN BIOSYNTHESIS PROTEIN"/>
    <property type="match status" value="1"/>
</dbReference>
<protein>
    <recommendedName>
        <fullName evidence="15">N-(5'-phosphoribosyl)anthranilate isomerase</fullName>
        <shortName evidence="15">PRAI</shortName>
        <ecNumber evidence="15">5.3.1.24</ecNumber>
    </recommendedName>
</protein>
<dbReference type="GO" id="GO:0004640">
    <property type="term" value="F:phosphoribosylanthranilate isomerase activity"/>
    <property type="evidence" value="ECO:0007669"/>
    <property type="project" value="UniProtKB-UniRule"/>
</dbReference>
<dbReference type="PATRIC" id="fig|889378.3.peg.2525"/>
<keyword evidence="13" id="KW-0511">Multifunctional enzyme</keyword>
<keyword evidence="7 15" id="KW-0028">Amino-acid biosynthesis</keyword>
<sequence length="490" mass="53507">MSGTILDRIVADRRARIDRLGHAQGETLPEAGPPVPVPFDRDPFVICEIKRRSPSRGAISAAADPVLQAAKYVSRGVQSISVLTEPEYFGGSLQDLIRVKQQYPQVAVLRKDFLLDVEDIEVSRQAGADAVLLIAAILAPQQLARMHARALELGMQALVELHSRDELEAVRALQPALVGVNSRDLRSFTMDALVPLRLRAYGDWQARWVFESGVFEEEHAALAAEYGFDGVLVGEAVMHRPQRITGIQQGLQRQPGDQVFWSRIAADTGEMPAAAAPEREASSRRPLIKICGLTWQEDVRLADQAGADLLGFVFADSPRRADPAMVARLGATRALKVGVVVTSPGQGKTVPDQVLQLLQDGHLDALQFSGDEAPDECYPQAFPYYKAVRLGSEDDLELIRRYRCPRVLIDARAPGGEYGGSGHRIPAELVAAAGRPLWLAGGLNPENVAAAVREFRPELVDVSSGLESHPGKKDPRKIRDFIQEVINETA</sequence>
<evidence type="ECO:0000256" key="8">
    <source>
        <dbReference type="ARBA" id="ARBA00022793"/>
    </source>
</evidence>
<evidence type="ECO:0000256" key="2">
    <source>
        <dbReference type="ARBA" id="ARBA00001633"/>
    </source>
</evidence>
<comment type="similarity">
    <text evidence="6">In the C-terminal section; belongs to the TrpF family.</text>
</comment>
<keyword evidence="19" id="KW-1185">Reference proteome</keyword>
<dbReference type="InterPro" id="IPR045186">
    <property type="entry name" value="Indole-3-glycerol_P_synth"/>
</dbReference>
<evidence type="ECO:0000256" key="6">
    <source>
        <dbReference type="ARBA" id="ARBA00009847"/>
    </source>
</evidence>
<dbReference type="Pfam" id="PF00697">
    <property type="entry name" value="PRAI"/>
    <property type="match status" value="1"/>
</dbReference>
<dbReference type="InterPro" id="IPR013785">
    <property type="entry name" value="Aldolase_TIM"/>
</dbReference>
<dbReference type="EC" id="5.3.1.24" evidence="15"/>
<comment type="pathway">
    <text evidence="3 15">Amino-acid biosynthesis; L-tryptophan biosynthesis; L-tryptophan from chorismate: step 3/5.</text>
</comment>
<dbReference type="CDD" id="cd00331">
    <property type="entry name" value="IGPS"/>
    <property type="match status" value="1"/>
</dbReference>
<dbReference type="HOGENOM" id="CLU_007713_2_3_12"/>
<accession>H9UM36</accession>
<keyword evidence="11 15" id="KW-0413">Isomerase</keyword>
<proteinExistence type="inferred from homology"/>
<feature type="domain" description="N-(5'phosphoribosyl) anthranilate isomerase (PRAI)" evidence="17">
    <location>
        <begin position="288"/>
        <end position="483"/>
    </location>
</feature>
<dbReference type="Gene3D" id="3.20.20.70">
    <property type="entry name" value="Aldolase class I"/>
    <property type="match status" value="2"/>
</dbReference>
<comment type="catalytic activity">
    <reaction evidence="1 15">
        <text>N-(5-phospho-beta-D-ribosyl)anthranilate = 1-(2-carboxyphenylamino)-1-deoxy-D-ribulose 5-phosphate</text>
        <dbReference type="Rhea" id="RHEA:21540"/>
        <dbReference type="ChEBI" id="CHEBI:18277"/>
        <dbReference type="ChEBI" id="CHEBI:58613"/>
        <dbReference type="EC" id="5.3.1.24"/>
    </reaction>
</comment>
<dbReference type="OrthoDB" id="9804217at2"/>
<keyword evidence="10 15" id="KW-0057">Aromatic amino acid biosynthesis</keyword>
<dbReference type="InterPro" id="IPR001468">
    <property type="entry name" value="Indole-3-GlycerolPSynthase_CS"/>
</dbReference>
<comment type="similarity">
    <text evidence="15">Belongs to the TrpF family.</text>
</comment>
<comment type="function">
    <text evidence="14">Bifunctional enzyme that catalyzes two sequential steps of tryptophan biosynthetic pathway. The first reaction is catalyzed by the isomerase, coded by the TrpF domain; the second reaction is catalyzed by the synthase, coded by the TrpC domain.</text>
</comment>
<evidence type="ECO:0000256" key="4">
    <source>
        <dbReference type="ARBA" id="ARBA00004696"/>
    </source>
</evidence>
<evidence type="ECO:0000259" key="17">
    <source>
        <dbReference type="Pfam" id="PF00697"/>
    </source>
</evidence>